<dbReference type="RefSeq" id="XP_035317468.1">
    <property type="nucleotide sequence ID" value="XM_035461577.1"/>
</dbReference>
<keyword evidence="3 11" id="KW-0812">Transmembrane</keyword>
<dbReference type="CDD" id="cd20986">
    <property type="entry name" value="IgC1_PD-L2"/>
    <property type="match status" value="1"/>
</dbReference>
<dbReference type="CTD" id="80380"/>
<name>A0A9J7GV24_CRIGR</name>
<dbReference type="GO" id="GO:0031295">
    <property type="term" value="P:T cell costimulation"/>
    <property type="evidence" value="ECO:0007669"/>
    <property type="project" value="TreeGrafter"/>
</dbReference>
<dbReference type="SUPFAM" id="SSF48726">
    <property type="entry name" value="Immunoglobulin"/>
    <property type="match status" value="2"/>
</dbReference>
<evidence type="ECO:0000313" key="13">
    <source>
        <dbReference type="Proteomes" id="UP001108280"/>
    </source>
</evidence>
<dbReference type="GO" id="GO:0042102">
    <property type="term" value="P:positive regulation of T cell proliferation"/>
    <property type="evidence" value="ECO:0007669"/>
    <property type="project" value="TreeGrafter"/>
</dbReference>
<dbReference type="CDD" id="cd20983">
    <property type="entry name" value="IgV_PD-L2"/>
    <property type="match status" value="1"/>
</dbReference>
<dbReference type="Proteomes" id="UP001108280">
    <property type="component" value="Chromosome 3"/>
</dbReference>
<gene>
    <name evidence="14" type="primary">Pdcd1lg2</name>
</gene>
<evidence type="ECO:0000256" key="3">
    <source>
        <dbReference type="ARBA" id="ARBA00022692"/>
    </source>
</evidence>
<dbReference type="GO" id="GO:0006955">
    <property type="term" value="P:immune response"/>
    <property type="evidence" value="ECO:0007669"/>
    <property type="project" value="TreeGrafter"/>
</dbReference>
<dbReference type="GeneID" id="100759465"/>
<keyword evidence="9" id="KW-0325">Glycoprotein</keyword>
<protein>
    <submittedName>
        <fullName evidence="14">Programmed cell death 1 ligand 2</fullName>
    </submittedName>
</protein>
<evidence type="ECO:0000256" key="10">
    <source>
        <dbReference type="ARBA" id="ARBA00023319"/>
    </source>
</evidence>
<evidence type="ECO:0000256" key="1">
    <source>
        <dbReference type="ARBA" id="ARBA00004251"/>
    </source>
</evidence>
<keyword evidence="13" id="KW-1185">Reference proteome</keyword>
<dbReference type="PANTHER" id="PTHR25466:SF1">
    <property type="entry name" value="PROGRAMMED CELL DEATH 1 LIGAND 2"/>
    <property type="match status" value="1"/>
</dbReference>
<sequence length="340" mass="38361">MDESRSWSEEKQLFDTYLDFVKGRHWEILRRGLGKFKFDYDITNMGSTQTMIFLPLMLSLGLHLHHIAASCLSLSALFTVTVPKEVYTVEFSSNASLECDFDLSECTELGEIRASLQKVENDTSSLSERATLLEEALPLGKALFHIPSVHLRDAGQYRCLVICGAAWDYKYLTVKVKASYKKIDTRILEVPGTGEVQLTCQARGYPLAEVSWQNVSVPANTSHTRTPEGLYQVTSVLRLKPQPGRNFSCMFWNAHMKELTSAIIGLLGWTEPKVPRTSPLHVLIPFCIIALIFIAAVIALRKKLCGKLYSRHRCLHSLGKGLLARADPHKDHIKLSWLKR</sequence>
<dbReference type="KEGG" id="cge:100759465"/>
<evidence type="ECO:0000313" key="14">
    <source>
        <dbReference type="RefSeq" id="XP_035297459.1"/>
    </source>
</evidence>
<keyword evidence="10" id="KW-0393">Immunoglobulin domain</keyword>
<dbReference type="InterPro" id="IPR036179">
    <property type="entry name" value="Ig-like_dom_sf"/>
</dbReference>
<evidence type="ECO:0000259" key="12">
    <source>
        <dbReference type="PROSITE" id="PS50835"/>
    </source>
</evidence>
<dbReference type="InterPro" id="IPR013783">
    <property type="entry name" value="Ig-like_fold"/>
</dbReference>
<feature type="domain" description="Ig-like" evidence="12">
    <location>
        <begin position="196"/>
        <end position="260"/>
    </location>
</feature>
<proteinExistence type="predicted"/>
<dbReference type="InterPro" id="IPR053896">
    <property type="entry name" value="BTN3A2-like_Ig-C"/>
</dbReference>
<keyword evidence="2" id="KW-1003">Cell membrane</keyword>
<keyword evidence="8" id="KW-0675">Receptor</keyword>
<dbReference type="GO" id="GO:0071222">
    <property type="term" value="P:cellular response to lipopolysaccharide"/>
    <property type="evidence" value="ECO:0007669"/>
    <property type="project" value="TreeGrafter"/>
</dbReference>
<keyword evidence="6 11" id="KW-0472">Membrane</keyword>
<evidence type="ECO:0000256" key="5">
    <source>
        <dbReference type="ARBA" id="ARBA00022989"/>
    </source>
</evidence>
<dbReference type="RefSeq" id="XP_035297459.1">
    <property type="nucleotide sequence ID" value="XM_035441568.1"/>
</dbReference>
<evidence type="ECO:0000256" key="11">
    <source>
        <dbReference type="SAM" id="Phobius"/>
    </source>
</evidence>
<evidence type="ECO:0000256" key="9">
    <source>
        <dbReference type="ARBA" id="ARBA00023180"/>
    </source>
</evidence>
<dbReference type="GO" id="GO:0009897">
    <property type="term" value="C:external side of plasma membrane"/>
    <property type="evidence" value="ECO:0007669"/>
    <property type="project" value="TreeGrafter"/>
</dbReference>
<evidence type="ECO:0000256" key="4">
    <source>
        <dbReference type="ARBA" id="ARBA00022729"/>
    </source>
</evidence>
<dbReference type="PANTHER" id="PTHR25466">
    <property type="entry name" value="T-LYMPHOCYTE ACTIVATION ANTIGEN"/>
    <property type="match status" value="1"/>
</dbReference>
<keyword evidence="4" id="KW-0732">Signal</keyword>
<reference evidence="14" key="3">
    <citation type="submission" date="2025-08" db="UniProtKB">
        <authorList>
            <consortium name="RefSeq"/>
        </authorList>
    </citation>
    <scope>IDENTIFICATION</scope>
    <source>
        <strain evidence="14">17A/GY</strain>
        <tissue evidence="14">Liver</tissue>
    </source>
</reference>
<dbReference type="FunFam" id="2.60.40.10:FF:001239">
    <property type="entry name" value="Programmed cell death 1 ligand 2"/>
    <property type="match status" value="1"/>
</dbReference>
<dbReference type="Pfam" id="PF22705">
    <property type="entry name" value="C2-set_3"/>
    <property type="match status" value="1"/>
</dbReference>
<dbReference type="GO" id="GO:0007166">
    <property type="term" value="P:cell surface receptor signaling pathway"/>
    <property type="evidence" value="ECO:0007669"/>
    <property type="project" value="TreeGrafter"/>
</dbReference>
<accession>A0A9J7GV24</accession>
<evidence type="ECO:0000256" key="8">
    <source>
        <dbReference type="ARBA" id="ARBA00023170"/>
    </source>
</evidence>
<organism evidence="13 14">
    <name type="scientific">Cricetulus griseus</name>
    <name type="common">Chinese hamster</name>
    <name type="synonym">Cricetulus barabensis griseus</name>
    <dbReference type="NCBI Taxonomy" id="10029"/>
    <lineage>
        <taxon>Eukaryota</taxon>
        <taxon>Metazoa</taxon>
        <taxon>Chordata</taxon>
        <taxon>Craniata</taxon>
        <taxon>Vertebrata</taxon>
        <taxon>Euteleostomi</taxon>
        <taxon>Mammalia</taxon>
        <taxon>Eutheria</taxon>
        <taxon>Euarchontoglires</taxon>
        <taxon>Glires</taxon>
        <taxon>Rodentia</taxon>
        <taxon>Myomorpha</taxon>
        <taxon>Muroidea</taxon>
        <taxon>Cricetidae</taxon>
        <taxon>Cricetinae</taxon>
        <taxon>Cricetulus</taxon>
    </lineage>
</organism>
<dbReference type="InterPro" id="IPR051713">
    <property type="entry name" value="T-cell_Activation_Regulation"/>
</dbReference>
<evidence type="ECO:0000256" key="6">
    <source>
        <dbReference type="ARBA" id="ARBA00023136"/>
    </source>
</evidence>
<reference evidence="13" key="2">
    <citation type="journal article" date="2020" name="Biotechnol. Bioeng.">
        <title>Chromosome-scale scaffolds for the Chinese hamster reference genome assembly to facilitate the study of the CHO epigenome.</title>
        <authorList>
            <person name="Hilliard W."/>
            <person name="MacDonald M."/>
            <person name="Lee K.H."/>
        </authorList>
    </citation>
    <scope>NUCLEOTIDE SEQUENCE [LARGE SCALE GENOMIC DNA]</scope>
    <source>
        <strain evidence="13">17A/GY</strain>
    </source>
</reference>
<dbReference type="InterPro" id="IPR007110">
    <property type="entry name" value="Ig-like_dom"/>
</dbReference>
<comment type="subcellular location">
    <subcellularLocation>
        <location evidence="1">Cell membrane</location>
        <topology evidence="1">Single-pass type I membrane protein</topology>
    </subcellularLocation>
</comment>
<dbReference type="PROSITE" id="PS50835">
    <property type="entry name" value="IG_LIKE"/>
    <property type="match status" value="1"/>
</dbReference>
<evidence type="ECO:0000256" key="7">
    <source>
        <dbReference type="ARBA" id="ARBA00023157"/>
    </source>
</evidence>
<reference evidence="13" key="1">
    <citation type="journal article" date="2018" name="Biotechnol. Bioeng.">
        <title>A reference genome of the Chinese hamster based on a hybrid assembly strategy.</title>
        <authorList>
            <person name="Rupp O."/>
            <person name="MacDonald M.L."/>
            <person name="Li S."/>
            <person name="Dhiman H."/>
            <person name="Polson S."/>
            <person name="Griep S."/>
            <person name="Heffner K."/>
            <person name="Hernandez I."/>
            <person name="Brinkrolf K."/>
            <person name="Jadhav V."/>
            <person name="Samoudi M."/>
            <person name="Hao H."/>
            <person name="Kingham B."/>
            <person name="Goesmann A."/>
            <person name="Betenbaugh M.J."/>
            <person name="Lewis N.E."/>
            <person name="Borth N."/>
            <person name="Lee K.H."/>
        </authorList>
    </citation>
    <scope>NUCLEOTIDE SEQUENCE [LARGE SCALE GENOMIC DNA]</scope>
    <source>
        <strain evidence="13">17A/GY</strain>
    </source>
</reference>
<evidence type="ECO:0000256" key="2">
    <source>
        <dbReference type="ARBA" id="ARBA00022475"/>
    </source>
</evidence>
<dbReference type="AlphaFoldDB" id="A0A9J7GV24"/>
<dbReference type="Gene3D" id="2.60.40.10">
    <property type="entry name" value="Immunoglobulins"/>
    <property type="match status" value="2"/>
</dbReference>
<keyword evidence="7" id="KW-1015">Disulfide bond</keyword>
<keyword evidence="5 11" id="KW-1133">Transmembrane helix</keyword>
<dbReference type="OrthoDB" id="8680608at2759"/>
<dbReference type="GO" id="GO:0042130">
    <property type="term" value="P:negative regulation of T cell proliferation"/>
    <property type="evidence" value="ECO:0007669"/>
    <property type="project" value="TreeGrafter"/>
</dbReference>
<feature type="transmembrane region" description="Helical" evidence="11">
    <location>
        <begin position="280"/>
        <end position="300"/>
    </location>
</feature>